<evidence type="ECO:0008006" key="4">
    <source>
        <dbReference type="Google" id="ProtNLM"/>
    </source>
</evidence>
<name>A0A917AQS8_9MICC</name>
<sequence length="184" mass="18458">MPTMMRTTKALSAITLSGALVVSTAAASTAQAELPNVNAETVPQEEVGEGALTAAEEDALIEEFEDVIEAASAAGDITAEEAEQLQAELDGAEGDVENRAAPVIGLPVILACVGTVGLSTYQAYNGGDPVEYIAQSIIGCIPFGAAARPAVVSMIQNNRGAVANALKAVGASSLALALTGDSAQ</sequence>
<reference evidence="2" key="2">
    <citation type="submission" date="2020-09" db="EMBL/GenBank/DDBJ databases">
        <authorList>
            <person name="Sun Q."/>
            <person name="Zhou Y."/>
        </authorList>
    </citation>
    <scope>NUCLEOTIDE SEQUENCE</scope>
    <source>
        <strain evidence="2">CGMCC 1.15388</strain>
    </source>
</reference>
<keyword evidence="3" id="KW-1185">Reference proteome</keyword>
<accession>A0A917AQS8</accession>
<dbReference type="AlphaFoldDB" id="A0A917AQS8"/>
<dbReference type="RefSeq" id="WP_188683835.1">
    <property type="nucleotide sequence ID" value="NZ_BMIS01000004.1"/>
</dbReference>
<evidence type="ECO:0000313" key="2">
    <source>
        <dbReference type="EMBL" id="GGE66888.1"/>
    </source>
</evidence>
<comment type="caution">
    <text evidence="2">The sequence shown here is derived from an EMBL/GenBank/DDBJ whole genome shotgun (WGS) entry which is preliminary data.</text>
</comment>
<reference evidence="2" key="1">
    <citation type="journal article" date="2014" name="Int. J. Syst. Evol. Microbiol.">
        <title>Complete genome sequence of Corynebacterium casei LMG S-19264T (=DSM 44701T), isolated from a smear-ripened cheese.</title>
        <authorList>
            <consortium name="US DOE Joint Genome Institute (JGI-PGF)"/>
            <person name="Walter F."/>
            <person name="Albersmeier A."/>
            <person name="Kalinowski J."/>
            <person name="Ruckert C."/>
        </authorList>
    </citation>
    <scope>NUCLEOTIDE SEQUENCE</scope>
    <source>
        <strain evidence="2">CGMCC 1.15388</strain>
    </source>
</reference>
<feature type="chain" id="PRO_5039095571" description="Secreted protein" evidence="1">
    <location>
        <begin position="33"/>
        <end position="184"/>
    </location>
</feature>
<organism evidence="2 3">
    <name type="scientific">Nesterenkonia cremea</name>
    <dbReference type="NCBI Taxonomy" id="1882340"/>
    <lineage>
        <taxon>Bacteria</taxon>
        <taxon>Bacillati</taxon>
        <taxon>Actinomycetota</taxon>
        <taxon>Actinomycetes</taxon>
        <taxon>Micrococcales</taxon>
        <taxon>Micrococcaceae</taxon>
        <taxon>Nesterenkonia</taxon>
    </lineage>
</organism>
<proteinExistence type="predicted"/>
<evidence type="ECO:0000313" key="3">
    <source>
        <dbReference type="Proteomes" id="UP000633136"/>
    </source>
</evidence>
<protein>
    <recommendedName>
        <fullName evidence="4">Secreted protein</fullName>
    </recommendedName>
</protein>
<dbReference type="Proteomes" id="UP000633136">
    <property type="component" value="Unassembled WGS sequence"/>
</dbReference>
<feature type="signal peptide" evidence="1">
    <location>
        <begin position="1"/>
        <end position="32"/>
    </location>
</feature>
<dbReference type="EMBL" id="BMIS01000004">
    <property type="protein sequence ID" value="GGE66888.1"/>
    <property type="molecule type" value="Genomic_DNA"/>
</dbReference>
<gene>
    <name evidence="2" type="ORF">GCM10011401_12740</name>
</gene>
<evidence type="ECO:0000256" key="1">
    <source>
        <dbReference type="SAM" id="SignalP"/>
    </source>
</evidence>
<keyword evidence="1" id="KW-0732">Signal</keyword>